<feature type="compositionally biased region" description="Basic and acidic residues" evidence="1">
    <location>
        <begin position="141"/>
        <end position="160"/>
    </location>
</feature>
<dbReference type="EMBL" id="OC919599">
    <property type="protein sequence ID" value="CAD7651626.1"/>
    <property type="molecule type" value="Genomic_DNA"/>
</dbReference>
<accession>A0A7R9QMS8</accession>
<dbReference type="AlphaFoldDB" id="A0A7R9QMS8"/>
<dbReference type="InterPro" id="IPR039876">
    <property type="entry name" value="HAP28"/>
</dbReference>
<dbReference type="Proteomes" id="UP000728032">
    <property type="component" value="Unassembled WGS sequence"/>
</dbReference>
<feature type="region of interest" description="Disordered" evidence="1">
    <location>
        <begin position="1"/>
        <end position="172"/>
    </location>
</feature>
<dbReference type="EMBL" id="CAJPVJ010004774">
    <property type="protein sequence ID" value="CAG2168906.1"/>
    <property type="molecule type" value="Genomic_DNA"/>
</dbReference>
<evidence type="ECO:0000313" key="4">
    <source>
        <dbReference type="Proteomes" id="UP000728032"/>
    </source>
</evidence>
<organism evidence="3">
    <name type="scientific">Oppiella nova</name>
    <dbReference type="NCBI Taxonomy" id="334625"/>
    <lineage>
        <taxon>Eukaryota</taxon>
        <taxon>Metazoa</taxon>
        <taxon>Ecdysozoa</taxon>
        <taxon>Arthropoda</taxon>
        <taxon>Chelicerata</taxon>
        <taxon>Arachnida</taxon>
        <taxon>Acari</taxon>
        <taxon>Acariformes</taxon>
        <taxon>Sarcoptiformes</taxon>
        <taxon>Oribatida</taxon>
        <taxon>Brachypylina</taxon>
        <taxon>Oppioidea</taxon>
        <taxon>Oppiidae</taxon>
        <taxon>Oppiella</taxon>
    </lineage>
</organism>
<dbReference type="PANTHER" id="PTHR22055">
    <property type="entry name" value="28 KDA HEAT- AND ACID-STABLE PHOSPHOPROTEIN PDGF-ASSOCIATED PROTEIN"/>
    <property type="match status" value="1"/>
</dbReference>
<feature type="region of interest" description="Disordered" evidence="1">
    <location>
        <begin position="184"/>
        <end position="217"/>
    </location>
</feature>
<gene>
    <name evidence="3" type="ORF">ONB1V03_LOCUS8390</name>
</gene>
<evidence type="ECO:0000313" key="3">
    <source>
        <dbReference type="EMBL" id="CAD7651626.1"/>
    </source>
</evidence>
<dbReference type="InterPro" id="IPR019380">
    <property type="entry name" value="Casein_kinase_sb_PP28"/>
</dbReference>
<reference evidence="3" key="1">
    <citation type="submission" date="2020-11" db="EMBL/GenBank/DDBJ databases">
        <authorList>
            <person name="Tran Van P."/>
        </authorList>
    </citation>
    <scope>NUCLEOTIDE SEQUENCE</scope>
</reference>
<feature type="compositionally biased region" description="Polar residues" evidence="1">
    <location>
        <begin position="111"/>
        <end position="127"/>
    </location>
</feature>
<proteinExistence type="predicted"/>
<keyword evidence="4" id="KW-1185">Reference proteome</keyword>
<dbReference type="Pfam" id="PF10252">
    <property type="entry name" value="PP28"/>
    <property type="match status" value="1"/>
</dbReference>
<sequence length="217" mass="24196">MEQHIRCLSFSSPDLEGPNLSVRHLSPTSEGRGRGHKGQRRHFTSPEEIAAQQKDPNWKRRGDGDEDEEDDDPEGTGSSDESSEDEGNARKGVSALIEIENPNRVHRKANKNLTLESAGGSSTSTRNGPAKDDGTNADGEPLSRREREELEKQRAREAYQRLHAQGKTDQARADLARLAIIKQQREDAQKRREADQKAREVEVKAKQSLTNKALGKK</sequence>
<protein>
    <recommendedName>
        <fullName evidence="2">Casein kinase substrate phosphoprotein PP28 domain-containing protein</fullName>
    </recommendedName>
</protein>
<feature type="domain" description="Casein kinase substrate phosphoprotein PP28" evidence="2">
    <location>
        <begin position="101"/>
        <end position="197"/>
    </location>
</feature>
<name>A0A7R9QMS8_9ACAR</name>
<evidence type="ECO:0000256" key="1">
    <source>
        <dbReference type="SAM" id="MobiDB-lite"/>
    </source>
</evidence>
<feature type="compositionally biased region" description="Basic residues" evidence="1">
    <location>
        <begin position="34"/>
        <end position="43"/>
    </location>
</feature>
<evidence type="ECO:0000259" key="2">
    <source>
        <dbReference type="Pfam" id="PF10252"/>
    </source>
</evidence>
<dbReference type="OrthoDB" id="21120at2759"/>
<feature type="compositionally biased region" description="Basic and acidic residues" evidence="1">
    <location>
        <begin position="184"/>
        <end position="205"/>
    </location>
</feature>
<feature type="compositionally biased region" description="Acidic residues" evidence="1">
    <location>
        <begin position="64"/>
        <end position="74"/>
    </location>
</feature>